<dbReference type="PANTHER" id="PTHR10778:SF13">
    <property type="entry name" value="ADENOSINE 3'-PHOSPHO 5'-PHOSPHOSULFATE TRANSPORTER 1"/>
    <property type="match status" value="1"/>
</dbReference>
<keyword evidence="5 8" id="KW-1133">Transmembrane helix</keyword>
<dbReference type="InterPro" id="IPR037185">
    <property type="entry name" value="EmrE-like"/>
</dbReference>
<accession>A0AAE0SZF1</accession>
<dbReference type="Proteomes" id="UP001195483">
    <property type="component" value="Unassembled WGS sequence"/>
</dbReference>
<feature type="transmembrane region" description="Helical" evidence="8">
    <location>
        <begin position="150"/>
        <end position="170"/>
    </location>
</feature>
<feature type="transmembrane region" description="Helical" evidence="8">
    <location>
        <begin position="305"/>
        <end position="322"/>
    </location>
</feature>
<evidence type="ECO:0000256" key="8">
    <source>
        <dbReference type="SAM" id="Phobius"/>
    </source>
</evidence>
<name>A0AAE0SZF1_9BIVA</name>
<organism evidence="9 10">
    <name type="scientific">Potamilus streckersoni</name>
    <dbReference type="NCBI Taxonomy" id="2493646"/>
    <lineage>
        <taxon>Eukaryota</taxon>
        <taxon>Metazoa</taxon>
        <taxon>Spiralia</taxon>
        <taxon>Lophotrochozoa</taxon>
        <taxon>Mollusca</taxon>
        <taxon>Bivalvia</taxon>
        <taxon>Autobranchia</taxon>
        <taxon>Heteroconchia</taxon>
        <taxon>Palaeoheterodonta</taxon>
        <taxon>Unionida</taxon>
        <taxon>Unionoidea</taxon>
        <taxon>Unionidae</taxon>
        <taxon>Ambleminae</taxon>
        <taxon>Lampsilini</taxon>
        <taxon>Potamilus</taxon>
    </lineage>
</organism>
<comment type="similarity">
    <text evidence="2">Belongs to the nucleotide-sugar transporter family. SLC35B subfamily.</text>
</comment>
<dbReference type="PANTHER" id="PTHR10778">
    <property type="entry name" value="SOLUTE CARRIER FAMILY 35 MEMBER B"/>
    <property type="match status" value="1"/>
</dbReference>
<dbReference type="GO" id="GO:0046964">
    <property type="term" value="F:3'-phosphoadenosine 5'-phosphosulfate transmembrane transporter activity"/>
    <property type="evidence" value="ECO:0007669"/>
    <property type="project" value="TreeGrafter"/>
</dbReference>
<dbReference type="SUPFAM" id="SSF103481">
    <property type="entry name" value="Multidrug resistance efflux transporter EmrE"/>
    <property type="match status" value="1"/>
</dbReference>
<feature type="transmembrane region" description="Helical" evidence="8">
    <location>
        <begin position="406"/>
        <end position="429"/>
    </location>
</feature>
<feature type="transmembrane region" description="Helical" evidence="8">
    <location>
        <begin position="195"/>
        <end position="214"/>
    </location>
</feature>
<dbReference type="GO" id="GO:0005789">
    <property type="term" value="C:endoplasmic reticulum membrane"/>
    <property type="evidence" value="ECO:0007669"/>
    <property type="project" value="TreeGrafter"/>
</dbReference>
<keyword evidence="3" id="KW-0813">Transport</keyword>
<comment type="caution">
    <text evidence="9">The sequence shown here is derived from an EMBL/GenBank/DDBJ whole genome shotgun (WGS) entry which is preliminary data.</text>
</comment>
<evidence type="ECO:0000256" key="7">
    <source>
        <dbReference type="ARBA" id="ARBA00039668"/>
    </source>
</evidence>
<feature type="transmembrane region" description="Helical" evidence="8">
    <location>
        <begin position="73"/>
        <end position="91"/>
    </location>
</feature>
<sequence length="474" mass="52913">MQAKCMFRGEIFWQGWQVSPLVTMSGQPWALMKTAIMFLSLVLLNFILPYVLGEESTGPGDKGSLTDFWFVRLALNLLGYGTIFVPGYFLIQYFRKVRFNDTAGPGCIQQLVKLCIFGKESERLSLEEGGTTASPSRSAPREEMTLRRKAALLMLCFFGLQGSYLTWGVLQERVMTYEYGGTDGTPGEHFKNSQFLVFINRILAFIVAMSVLLFQKQPRHIAPLYKYSYSSFSNIMSSWCQYEALKFVSFPTQVLAKACKVIPVMLMGKIVSKKSYGYDEYVTALMISVGVSLFLLTSGEDNHRSTITTLSGLILLVGYMAFDSFTSNWQDEIFNQYHMSSIQMMAGVNMFSCLLTSVSLIEQGGFVESLAFMARNPAFIAHSVMISLSSACGQLFIFYTIEKFGAVTFTIIMTLRQAFAILLSCVIYGHPVTIIGFLGVFIVFIALFLKIYASQRKKSLKSTSSSLSASPSKG</sequence>
<evidence type="ECO:0000256" key="6">
    <source>
        <dbReference type="ARBA" id="ARBA00023136"/>
    </source>
</evidence>
<keyword evidence="10" id="KW-1185">Reference proteome</keyword>
<evidence type="ECO:0000256" key="2">
    <source>
        <dbReference type="ARBA" id="ARBA00010694"/>
    </source>
</evidence>
<feature type="transmembrane region" description="Helical" evidence="8">
    <location>
        <begin position="342"/>
        <end position="360"/>
    </location>
</feature>
<evidence type="ECO:0000256" key="4">
    <source>
        <dbReference type="ARBA" id="ARBA00022692"/>
    </source>
</evidence>
<dbReference type="AlphaFoldDB" id="A0AAE0SZF1"/>
<evidence type="ECO:0000313" key="10">
    <source>
        <dbReference type="Proteomes" id="UP001195483"/>
    </source>
</evidence>
<reference evidence="9" key="2">
    <citation type="journal article" date="2021" name="Genome Biol. Evol.">
        <title>Developing a high-quality reference genome for a parasitic bivalve with doubly uniparental inheritance (Bivalvia: Unionida).</title>
        <authorList>
            <person name="Smith C.H."/>
        </authorList>
    </citation>
    <scope>NUCLEOTIDE SEQUENCE</scope>
    <source>
        <strain evidence="9">CHS0354</strain>
        <tissue evidence="9">Mantle</tissue>
    </source>
</reference>
<proteinExistence type="inferred from homology"/>
<evidence type="ECO:0000256" key="5">
    <source>
        <dbReference type="ARBA" id="ARBA00022989"/>
    </source>
</evidence>
<reference evidence="9" key="1">
    <citation type="journal article" date="2021" name="Genome Biol. Evol.">
        <title>A High-Quality Reference Genome for a Parasitic Bivalve with Doubly Uniparental Inheritance (Bivalvia: Unionida).</title>
        <authorList>
            <person name="Smith C.H."/>
        </authorList>
    </citation>
    <scope>NUCLEOTIDE SEQUENCE</scope>
    <source>
        <strain evidence="9">CHS0354</strain>
    </source>
</reference>
<evidence type="ECO:0000256" key="3">
    <source>
        <dbReference type="ARBA" id="ARBA00022448"/>
    </source>
</evidence>
<dbReference type="GO" id="GO:0000139">
    <property type="term" value="C:Golgi membrane"/>
    <property type="evidence" value="ECO:0007669"/>
    <property type="project" value="TreeGrafter"/>
</dbReference>
<keyword evidence="4 8" id="KW-0812">Transmembrane</keyword>
<feature type="transmembrane region" description="Helical" evidence="8">
    <location>
        <begin position="281"/>
        <end position="299"/>
    </location>
</feature>
<feature type="transmembrane region" description="Helical" evidence="8">
    <location>
        <begin position="435"/>
        <end position="453"/>
    </location>
</feature>
<keyword evidence="6 8" id="KW-0472">Membrane</keyword>
<evidence type="ECO:0000313" key="9">
    <source>
        <dbReference type="EMBL" id="KAK3600909.1"/>
    </source>
</evidence>
<feature type="transmembrane region" description="Helical" evidence="8">
    <location>
        <begin position="380"/>
        <end position="399"/>
    </location>
</feature>
<dbReference type="EMBL" id="JAEAOA010000806">
    <property type="protein sequence ID" value="KAK3600909.1"/>
    <property type="molecule type" value="Genomic_DNA"/>
</dbReference>
<dbReference type="Pfam" id="PF08449">
    <property type="entry name" value="UAA"/>
    <property type="match status" value="1"/>
</dbReference>
<gene>
    <name evidence="9" type="ORF">CHS0354_013286</name>
</gene>
<evidence type="ECO:0000256" key="1">
    <source>
        <dbReference type="ARBA" id="ARBA00004141"/>
    </source>
</evidence>
<reference evidence="9" key="3">
    <citation type="submission" date="2023-05" db="EMBL/GenBank/DDBJ databases">
        <authorList>
            <person name="Smith C.H."/>
        </authorList>
    </citation>
    <scope>NUCLEOTIDE SEQUENCE</scope>
    <source>
        <strain evidence="9">CHS0354</strain>
        <tissue evidence="9">Mantle</tissue>
    </source>
</reference>
<feature type="transmembrane region" description="Helical" evidence="8">
    <location>
        <begin position="34"/>
        <end position="53"/>
    </location>
</feature>
<dbReference type="InterPro" id="IPR013657">
    <property type="entry name" value="SCL35B1-4/HUT1"/>
</dbReference>
<protein>
    <recommendedName>
        <fullName evidence="7">Adenosine 3'-phospho 5'-phosphosulfate transporter 1</fullName>
    </recommendedName>
</protein>
<comment type="subcellular location">
    <subcellularLocation>
        <location evidence="1">Membrane</location>
        <topology evidence="1">Multi-pass membrane protein</topology>
    </subcellularLocation>
</comment>